<protein>
    <recommendedName>
        <fullName evidence="4">Right handed beta helix domain-containing protein</fullName>
    </recommendedName>
</protein>
<feature type="region of interest" description="Disordered" evidence="1">
    <location>
        <begin position="335"/>
        <end position="356"/>
    </location>
</feature>
<keyword evidence="2" id="KW-1133">Transmembrane helix</keyword>
<feature type="domain" description="Right handed beta helix" evidence="4">
    <location>
        <begin position="81"/>
        <end position="171"/>
    </location>
</feature>
<gene>
    <name evidence="5" type="ORF">Mal52_07670</name>
</gene>
<proteinExistence type="predicted"/>
<feature type="signal peptide" evidence="3">
    <location>
        <begin position="1"/>
        <end position="27"/>
    </location>
</feature>
<dbReference type="InterPro" id="IPR006626">
    <property type="entry name" value="PbH1"/>
</dbReference>
<dbReference type="Gene3D" id="2.160.20.10">
    <property type="entry name" value="Single-stranded right-handed beta-helix, Pectin lyase-like"/>
    <property type="match status" value="1"/>
</dbReference>
<dbReference type="AlphaFoldDB" id="A0A517ZIL3"/>
<dbReference type="Proteomes" id="UP000319383">
    <property type="component" value="Chromosome"/>
</dbReference>
<evidence type="ECO:0000313" key="6">
    <source>
        <dbReference type="Proteomes" id="UP000319383"/>
    </source>
</evidence>
<keyword evidence="3" id="KW-0732">Signal</keyword>
<dbReference type="PROSITE" id="PS51257">
    <property type="entry name" value="PROKAR_LIPOPROTEIN"/>
    <property type="match status" value="1"/>
</dbReference>
<evidence type="ECO:0000256" key="1">
    <source>
        <dbReference type="SAM" id="MobiDB-lite"/>
    </source>
</evidence>
<evidence type="ECO:0000256" key="2">
    <source>
        <dbReference type="SAM" id="Phobius"/>
    </source>
</evidence>
<feature type="compositionally biased region" description="Polar residues" evidence="1">
    <location>
        <begin position="337"/>
        <end position="352"/>
    </location>
</feature>
<dbReference type="InterPro" id="IPR039448">
    <property type="entry name" value="Beta_helix"/>
</dbReference>
<feature type="transmembrane region" description="Helical" evidence="2">
    <location>
        <begin position="365"/>
        <end position="387"/>
    </location>
</feature>
<dbReference type="SMART" id="SM00710">
    <property type="entry name" value="PbH1"/>
    <property type="match status" value="4"/>
</dbReference>
<keyword evidence="2" id="KW-0812">Transmembrane</keyword>
<dbReference type="EMBL" id="CP036276">
    <property type="protein sequence ID" value="QDU42311.1"/>
    <property type="molecule type" value="Genomic_DNA"/>
</dbReference>
<dbReference type="Pfam" id="PF13229">
    <property type="entry name" value="Beta_helix"/>
    <property type="match status" value="1"/>
</dbReference>
<evidence type="ECO:0000256" key="3">
    <source>
        <dbReference type="SAM" id="SignalP"/>
    </source>
</evidence>
<organism evidence="5 6">
    <name type="scientific">Symmachiella dynata</name>
    <dbReference type="NCBI Taxonomy" id="2527995"/>
    <lineage>
        <taxon>Bacteria</taxon>
        <taxon>Pseudomonadati</taxon>
        <taxon>Planctomycetota</taxon>
        <taxon>Planctomycetia</taxon>
        <taxon>Planctomycetales</taxon>
        <taxon>Planctomycetaceae</taxon>
        <taxon>Symmachiella</taxon>
    </lineage>
</organism>
<evidence type="ECO:0000313" key="5">
    <source>
        <dbReference type="EMBL" id="QDU42311.1"/>
    </source>
</evidence>
<dbReference type="InterPro" id="IPR012334">
    <property type="entry name" value="Pectin_lyas_fold"/>
</dbReference>
<keyword evidence="6" id="KW-1185">Reference proteome</keyword>
<dbReference type="KEGG" id="sdyn:Mal52_07670"/>
<dbReference type="SUPFAM" id="SSF51126">
    <property type="entry name" value="Pectin lyase-like"/>
    <property type="match status" value="1"/>
</dbReference>
<name>A0A517ZIL3_9PLAN</name>
<sequence length="410" mass="45757" precursor="true">MFKPRQFFSHVAFAILASCLVPCVTRAAEPLAVIGTNEPVGCLESPEPNQTKRLIIDESGTYENQLIDGEWYDGNLVKIRADNVILRHCEIRNSRSNGIFVSGKNVTIESCKIHHCLAGSFLRQQDAHGITGSPRNLTIRNCEIYYVSGDAVQFDPDRNKWDDVTIENCTFWTGPLKEAAADFLAGERPGENAIDTKCADNQPRAHLDVKNSLFYGWGSGQIKNQSALNLKEHINATVENCVFRDNDICFRLRGSEKNTLVSVSDCAVYNSKIVFRLEDQIRDLVINGLAIGDGVGKEFEKVNMRGRSYRNINQGYAPPYERALRFGLKQAAAPQEPTESSSVPEPTTNETGQRPLRSYLPGGSWRTVLAVAIVLLMPFLGIAFYVIASGRRKVFKQVLGEAFQRMFSRQ</sequence>
<evidence type="ECO:0000259" key="4">
    <source>
        <dbReference type="Pfam" id="PF13229"/>
    </source>
</evidence>
<accession>A0A517ZIL3</accession>
<reference evidence="5 6" key="1">
    <citation type="submission" date="2019-02" db="EMBL/GenBank/DDBJ databases">
        <title>Deep-cultivation of Planctomycetes and their phenomic and genomic characterization uncovers novel biology.</title>
        <authorList>
            <person name="Wiegand S."/>
            <person name="Jogler M."/>
            <person name="Boedeker C."/>
            <person name="Pinto D."/>
            <person name="Vollmers J."/>
            <person name="Rivas-Marin E."/>
            <person name="Kohn T."/>
            <person name="Peeters S.H."/>
            <person name="Heuer A."/>
            <person name="Rast P."/>
            <person name="Oberbeckmann S."/>
            <person name="Bunk B."/>
            <person name="Jeske O."/>
            <person name="Meyerdierks A."/>
            <person name="Storesund J.E."/>
            <person name="Kallscheuer N."/>
            <person name="Luecker S."/>
            <person name="Lage O.M."/>
            <person name="Pohl T."/>
            <person name="Merkel B.J."/>
            <person name="Hornburger P."/>
            <person name="Mueller R.-W."/>
            <person name="Bruemmer F."/>
            <person name="Labrenz M."/>
            <person name="Spormann A.M."/>
            <person name="Op den Camp H."/>
            <person name="Overmann J."/>
            <person name="Amann R."/>
            <person name="Jetten M.S.M."/>
            <person name="Mascher T."/>
            <person name="Medema M.H."/>
            <person name="Devos D.P."/>
            <person name="Kaster A.-K."/>
            <person name="Ovreas L."/>
            <person name="Rohde M."/>
            <person name="Galperin M.Y."/>
            <person name="Jogler C."/>
        </authorList>
    </citation>
    <scope>NUCLEOTIDE SEQUENCE [LARGE SCALE GENOMIC DNA]</scope>
    <source>
        <strain evidence="5 6">Mal52</strain>
    </source>
</reference>
<keyword evidence="2" id="KW-0472">Membrane</keyword>
<feature type="chain" id="PRO_5021702529" description="Right handed beta helix domain-containing protein" evidence="3">
    <location>
        <begin position="28"/>
        <end position="410"/>
    </location>
</feature>
<dbReference type="InterPro" id="IPR011050">
    <property type="entry name" value="Pectin_lyase_fold/virulence"/>
</dbReference>